<keyword evidence="1" id="KW-0732">Signal</keyword>
<keyword evidence="3" id="KW-1185">Reference proteome</keyword>
<reference evidence="3" key="1">
    <citation type="submission" date="2015-09" db="EMBL/GenBank/DDBJ databases">
        <authorList>
            <consortium name="Pathogen Informatics"/>
        </authorList>
    </citation>
    <scope>NUCLEOTIDE SEQUENCE [LARGE SCALE GENOMIC DNA]</scope>
    <source>
        <strain evidence="3">Lake Konstanz</strain>
    </source>
</reference>
<dbReference type="AlphaFoldDB" id="A0A0S4IQ41"/>
<dbReference type="EMBL" id="CYKH01000197">
    <property type="protein sequence ID" value="CUE80142.1"/>
    <property type="molecule type" value="Genomic_DNA"/>
</dbReference>
<proteinExistence type="predicted"/>
<protein>
    <recommendedName>
        <fullName evidence="4">Membrane-associated protein</fullName>
    </recommendedName>
</protein>
<dbReference type="Proteomes" id="UP000051952">
    <property type="component" value="Unassembled WGS sequence"/>
</dbReference>
<evidence type="ECO:0008006" key="4">
    <source>
        <dbReference type="Google" id="ProtNLM"/>
    </source>
</evidence>
<feature type="signal peptide" evidence="1">
    <location>
        <begin position="1"/>
        <end position="27"/>
    </location>
</feature>
<gene>
    <name evidence="2" type="ORF">BSAL_56485</name>
</gene>
<organism evidence="2 3">
    <name type="scientific">Bodo saltans</name>
    <name type="common">Flagellated protozoan</name>
    <dbReference type="NCBI Taxonomy" id="75058"/>
    <lineage>
        <taxon>Eukaryota</taxon>
        <taxon>Discoba</taxon>
        <taxon>Euglenozoa</taxon>
        <taxon>Kinetoplastea</taxon>
        <taxon>Metakinetoplastina</taxon>
        <taxon>Eubodonida</taxon>
        <taxon>Bodonidae</taxon>
        <taxon>Bodo</taxon>
    </lineage>
</organism>
<feature type="chain" id="PRO_5006621447" description="Membrane-associated protein" evidence="1">
    <location>
        <begin position="28"/>
        <end position="157"/>
    </location>
</feature>
<accession>A0A0S4IQ41</accession>
<evidence type="ECO:0000313" key="3">
    <source>
        <dbReference type="Proteomes" id="UP000051952"/>
    </source>
</evidence>
<evidence type="ECO:0000313" key="2">
    <source>
        <dbReference type="EMBL" id="CUE80142.1"/>
    </source>
</evidence>
<evidence type="ECO:0000256" key="1">
    <source>
        <dbReference type="SAM" id="SignalP"/>
    </source>
</evidence>
<sequence length="157" mass="17390">MKALRRSAMAAIVCTALLCLQFGSVHAEEDAPVRLLRLEHVYCDPLTKSEQLHAAASAAAHSSAPQPPSMVAKAKCKGSSCPTLDGKPVTIVDCKWESVNDKKVFLEEVSGWYYFYHDEARTQPLRPTEDEMRRLNSGEVGYLKHQCGALQYRPSPV</sequence>
<name>A0A0S4IQ41_BODSA</name>
<dbReference type="VEuPathDB" id="TriTrypDB:BSAL_56485"/>